<proteinExistence type="predicted"/>
<dbReference type="EMBL" id="CP012605">
    <property type="protein sequence ID" value="ANH71581.1"/>
    <property type="molecule type" value="Genomic_DNA"/>
</dbReference>
<dbReference type="GO" id="GO:0003677">
    <property type="term" value="F:DNA binding"/>
    <property type="evidence" value="ECO:0007669"/>
    <property type="project" value="UniProtKB-KW"/>
</dbReference>
<dbReference type="SUPFAM" id="SSF56349">
    <property type="entry name" value="DNA breaking-rejoining enzymes"/>
    <property type="match status" value="1"/>
</dbReference>
<evidence type="ECO:0000313" key="2">
    <source>
        <dbReference type="EMBL" id="ANH71581.1"/>
    </source>
</evidence>
<dbReference type="InterPro" id="IPR010998">
    <property type="entry name" value="Integrase_recombinase_N"/>
</dbReference>
<dbReference type="InterPro" id="IPR011010">
    <property type="entry name" value="DNA_brk_join_enz"/>
</dbReference>
<protein>
    <submittedName>
        <fullName evidence="2">Hypothetical, phage integrase domain protein</fullName>
    </submittedName>
</protein>
<name>A0AAC9BCU2_9RALS</name>
<gene>
    <name evidence="2" type="ORF">ACS15_1453</name>
</gene>
<evidence type="ECO:0000313" key="3">
    <source>
        <dbReference type="Proteomes" id="UP000077927"/>
    </source>
</evidence>
<reference evidence="2 3" key="1">
    <citation type="submission" date="2015-09" db="EMBL/GenBank/DDBJ databases">
        <authorList>
            <person name="Xu Y."/>
            <person name="Nagy A."/>
            <person name="Liu N.T."/>
            <person name="Nou X."/>
        </authorList>
    </citation>
    <scope>NUCLEOTIDE SEQUENCE [LARGE SCALE GENOMIC DNA]</scope>
    <source>
        <strain evidence="2 3">FC1138</strain>
    </source>
</reference>
<evidence type="ECO:0000256" key="1">
    <source>
        <dbReference type="ARBA" id="ARBA00023125"/>
    </source>
</evidence>
<dbReference type="AlphaFoldDB" id="A0AAC9BCU2"/>
<dbReference type="KEGG" id="rin:ACS15_1453"/>
<sequence length="159" mass="17515">MDRGMHVSSRRAEGTTLADMLDRYLTEVSPKKRSGNSDKSRVAAITKRLGAYKLTALTPQLLVAYRDEKLRTLNPQTVIHHLALINRALTLATREWGIVLPGGVPKVVKPKLPPGRDRRVQQGELDAIVAATLSPVLADLIPFAVETGMRRGEMLVSTR</sequence>
<organism evidence="2 3">
    <name type="scientific">Ralstonia insidiosa</name>
    <dbReference type="NCBI Taxonomy" id="190721"/>
    <lineage>
        <taxon>Bacteria</taxon>
        <taxon>Pseudomonadati</taxon>
        <taxon>Pseudomonadota</taxon>
        <taxon>Betaproteobacteria</taxon>
        <taxon>Burkholderiales</taxon>
        <taxon>Burkholderiaceae</taxon>
        <taxon>Ralstonia</taxon>
    </lineage>
</organism>
<keyword evidence="1" id="KW-0238">DNA-binding</keyword>
<dbReference type="Proteomes" id="UP000077927">
    <property type="component" value="Chromosome 1"/>
</dbReference>
<accession>A0AAC9BCU2</accession>
<dbReference type="Gene3D" id="1.10.150.130">
    <property type="match status" value="1"/>
</dbReference>